<dbReference type="OrthoDB" id="9798835at2"/>
<proteinExistence type="predicted"/>
<dbReference type="SMART" id="SM00418">
    <property type="entry name" value="HTH_ARSR"/>
    <property type="match status" value="1"/>
</dbReference>
<dbReference type="SUPFAM" id="SSF46785">
    <property type="entry name" value="Winged helix' DNA-binding domain"/>
    <property type="match status" value="1"/>
</dbReference>
<dbReference type="NCBIfam" id="NF033788">
    <property type="entry name" value="HTH_metalloreg"/>
    <property type="match status" value="1"/>
</dbReference>
<reference evidence="5 6" key="1">
    <citation type="submission" date="2015-09" db="EMBL/GenBank/DDBJ databases">
        <title>Draft genome sequence of Alicyclobacillus ferrooxydans DSM 22381.</title>
        <authorList>
            <person name="Hemp J."/>
        </authorList>
    </citation>
    <scope>NUCLEOTIDE SEQUENCE [LARGE SCALE GENOMIC DNA]</scope>
    <source>
        <strain evidence="5 6">TC-34</strain>
    </source>
</reference>
<dbReference type="GO" id="GO:0003677">
    <property type="term" value="F:DNA binding"/>
    <property type="evidence" value="ECO:0007669"/>
    <property type="project" value="UniProtKB-KW"/>
</dbReference>
<feature type="domain" description="HTH arsR-type" evidence="4">
    <location>
        <begin position="1"/>
        <end position="92"/>
    </location>
</feature>
<dbReference type="CDD" id="cd00090">
    <property type="entry name" value="HTH_ARSR"/>
    <property type="match status" value="1"/>
</dbReference>
<gene>
    <name evidence="5" type="ORF">AN477_01745</name>
</gene>
<dbReference type="InterPro" id="IPR011991">
    <property type="entry name" value="ArsR-like_HTH"/>
</dbReference>
<keyword evidence="3" id="KW-0804">Transcription</keyword>
<evidence type="ECO:0000256" key="2">
    <source>
        <dbReference type="ARBA" id="ARBA00023125"/>
    </source>
</evidence>
<comment type="caution">
    <text evidence="5">The sequence shown here is derived from an EMBL/GenBank/DDBJ whole genome shotgun (WGS) entry which is preliminary data.</text>
</comment>
<evidence type="ECO:0000313" key="5">
    <source>
        <dbReference type="EMBL" id="KPV45661.1"/>
    </source>
</evidence>
<dbReference type="Proteomes" id="UP000050482">
    <property type="component" value="Unassembled WGS sequence"/>
</dbReference>
<evidence type="ECO:0000259" key="4">
    <source>
        <dbReference type="PROSITE" id="PS50987"/>
    </source>
</evidence>
<dbReference type="Gene3D" id="1.10.10.10">
    <property type="entry name" value="Winged helix-like DNA-binding domain superfamily/Winged helix DNA-binding domain"/>
    <property type="match status" value="1"/>
</dbReference>
<dbReference type="AlphaFoldDB" id="A0A0N8PPZ0"/>
<name>A0A0N8PPZ0_9BACL</name>
<dbReference type="InterPro" id="IPR036388">
    <property type="entry name" value="WH-like_DNA-bd_sf"/>
</dbReference>
<dbReference type="PANTHER" id="PTHR33154:SF18">
    <property type="entry name" value="ARSENICAL RESISTANCE OPERON REPRESSOR"/>
    <property type="match status" value="1"/>
</dbReference>
<keyword evidence="1" id="KW-0805">Transcription regulation</keyword>
<dbReference type="GO" id="GO:0003700">
    <property type="term" value="F:DNA-binding transcription factor activity"/>
    <property type="evidence" value="ECO:0007669"/>
    <property type="project" value="InterPro"/>
</dbReference>
<keyword evidence="2" id="KW-0238">DNA-binding</keyword>
<dbReference type="STRING" id="471514.AN477_01745"/>
<dbReference type="PRINTS" id="PR00778">
    <property type="entry name" value="HTHARSR"/>
</dbReference>
<dbReference type="InterPro" id="IPR001845">
    <property type="entry name" value="HTH_ArsR_DNA-bd_dom"/>
</dbReference>
<keyword evidence="6" id="KW-1185">Reference proteome</keyword>
<dbReference type="PANTHER" id="PTHR33154">
    <property type="entry name" value="TRANSCRIPTIONAL REGULATOR, ARSR FAMILY"/>
    <property type="match status" value="1"/>
</dbReference>
<protein>
    <submittedName>
        <fullName evidence="5">Transcriptional regulator</fullName>
    </submittedName>
</protein>
<sequence length="112" mass="12437">MNFESLADALKALADPTRLKVIALLNIRDCCVCELVPLFGISQPAVSKHMSRLKSAGIVKETRKGMWVFYSLNRDRLNEIGVSLNNLPDMTNELNELQEKGLLVQCDGAMNS</sequence>
<organism evidence="5 6">
    <name type="scientific">Alicyclobacillus ferrooxydans</name>
    <dbReference type="NCBI Taxonomy" id="471514"/>
    <lineage>
        <taxon>Bacteria</taxon>
        <taxon>Bacillati</taxon>
        <taxon>Bacillota</taxon>
        <taxon>Bacilli</taxon>
        <taxon>Bacillales</taxon>
        <taxon>Alicyclobacillaceae</taxon>
        <taxon>Alicyclobacillus</taxon>
    </lineage>
</organism>
<evidence type="ECO:0000256" key="3">
    <source>
        <dbReference type="ARBA" id="ARBA00023163"/>
    </source>
</evidence>
<dbReference type="Pfam" id="PF01022">
    <property type="entry name" value="HTH_5"/>
    <property type="match status" value="1"/>
</dbReference>
<dbReference type="PATRIC" id="fig|471514.4.peg.350"/>
<dbReference type="EMBL" id="LJCO01000008">
    <property type="protein sequence ID" value="KPV45661.1"/>
    <property type="molecule type" value="Genomic_DNA"/>
</dbReference>
<evidence type="ECO:0000256" key="1">
    <source>
        <dbReference type="ARBA" id="ARBA00023015"/>
    </source>
</evidence>
<dbReference type="PROSITE" id="PS50987">
    <property type="entry name" value="HTH_ARSR_2"/>
    <property type="match status" value="1"/>
</dbReference>
<dbReference type="InterPro" id="IPR036390">
    <property type="entry name" value="WH_DNA-bd_sf"/>
</dbReference>
<dbReference type="RefSeq" id="WP_054967451.1">
    <property type="nucleotide sequence ID" value="NZ_LJCO01000008.1"/>
</dbReference>
<evidence type="ECO:0000313" key="6">
    <source>
        <dbReference type="Proteomes" id="UP000050482"/>
    </source>
</evidence>
<accession>A0A0N8PPZ0</accession>
<dbReference type="InterPro" id="IPR051081">
    <property type="entry name" value="HTH_MetalResp_TranReg"/>
</dbReference>